<dbReference type="RefSeq" id="WP_061101784.1">
    <property type="nucleotide sequence ID" value="NZ_CAXUJS010000014.1"/>
</dbReference>
<sequence>MNDFYVVSFNSTHHAIRTEKLLESEGLKIMTLPTPREIAASCGLSIKFDYDDLDRINVIMTDNSLERRGIFHIVKNEDGSREAIKIED</sequence>
<proteinExistence type="predicted"/>
<reference evidence="2 3" key="1">
    <citation type="submission" date="2016-02" db="EMBL/GenBank/DDBJ databases">
        <authorList>
            <person name="Wen L."/>
            <person name="He K."/>
            <person name="Yang H."/>
        </authorList>
    </citation>
    <scope>NUCLEOTIDE SEQUENCE [LARGE SCALE GENOMIC DNA]</scope>
    <source>
        <strain evidence="2 3">MJR8628A</strain>
    </source>
</reference>
<protein>
    <recommendedName>
        <fullName evidence="1">Putative Se/S carrier protein-like domain-containing protein</fullName>
    </recommendedName>
</protein>
<dbReference type="eggNOG" id="ENOG5033A63">
    <property type="taxonomic scope" value="Bacteria"/>
</dbReference>
<evidence type="ECO:0000313" key="2">
    <source>
        <dbReference type="EMBL" id="KXI13038.1"/>
    </source>
</evidence>
<dbReference type="InterPro" id="IPR021778">
    <property type="entry name" value="Se/S_carrier-like"/>
</dbReference>
<dbReference type="Proteomes" id="UP000070326">
    <property type="component" value="Unassembled WGS sequence"/>
</dbReference>
<comment type="caution">
    <text evidence="2">The sequence shown here is derived from an EMBL/GenBank/DDBJ whole genome shotgun (WGS) entry which is preliminary data.</text>
</comment>
<name>A0A135YUE7_9FIRM</name>
<organism evidence="2 3">
    <name type="scientific">Peptostreptococcus anaerobius</name>
    <dbReference type="NCBI Taxonomy" id="1261"/>
    <lineage>
        <taxon>Bacteria</taxon>
        <taxon>Bacillati</taxon>
        <taxon>Bacillota</taxon>
        <taxon>Clostridia</taxon>
        <taxon>Peptostreptococcales</taxon>
        <taxon>Peptostreptococcaceae</taxon>
        <taxon>Peptostreptococcus</taxon>
    </lineage>
</organism>
<feature type="domain" description="Putative Se/S carrier protein-like" evidence="1">
    <location>
        <begin position="5"/>
        <end position="71"/>
    </location>
</feature>
<dbReference type="PATRIC" id="fig|1261.5.peg.937"/>
<evidence type="ECO:0000313" key="3">
    <source>
        <dbReference type="Proteomes" id="UP000070326"/>
    </source>
</evidence>
<dbReference type="STRING" id="1261.HMPREF3195_00931"/>
<gene>
    <name evidence="2" type="ORF">HMPREF3195_00931</name>
</gene>
<dbReference type="AlphaFoldDB" id="A0A135YUE7"/>
<accession>A0A135YUE7</accession>
<dbReference type="Pfam" id="PF11823">
    <property type="entry name" value="Se_S_carrier"/>
    <property type="match status" value="1"/>
</dbReference>
<dbReference type="EMBL" id="LSQZ01000035">
    <property type="protein sequence ID" value="KXI13038.1"/>
    <property type="molecule type" value="Genomic_DNA"/>
</dbReference>
<evidence type="ECO:0000259" key="1">
    <source>
        <dbReference type="Pfam" id="PF11823"/>
    </source>
</evidence>